<evidence type="ECO:0000313" key="3">
    <source>
        <dbReference type="EMBL" id="CAF4417401.1"/>
    </source>
</evidence>
<dbReference type="PANTHER" id="PTHR43243">
    <property type="entry name" value="INNER MEMBRANE TRANSPORTER YGJI-RELATED"/>
    <property type="match status" value="1"/>
</dbReference>
<proteinExistence type="predicted"/>
<organism evidence="3 4">
    <name type="scientific">Adineta steineri</name>
    <dbReference type="NCBI Taxonomy" id="433720"/>
    <lineage>
        <taxon>Eukaryota</taxon>
        <taxon>Metazoa</taxon>
        <taxon>Spiralia</taxon>
        <taxon>Gnathifera</taxon>
        <taxon>Rotifera</taxon>
        <taxon>Eurotatoria</taxon>
        <taxon>Bdelloidea</taxon>
        <taxon>Adinetida</taxon>
        <taxon>Adinetidae</taxon>
        <taxon>Adineta</taxon>
    </lineage>
</organism>
<dbReference type="EMBL" id="CAJOAY010030145">
    <property type="protein sequence ID" value="CAF4417401.1"/>
    <property type="molecule type" value="Genomic_DNA"/>
</dbReference>
<gene>
    <name evidence="3" type="ORF">OKA104_LOCUS52319</name>
</gene>
<keyword evidence="2" id="KW-0812">Transmembrane</keyword>
<keyword evidence="1" id="KW-0813">Transport</keyword>
<dbReference type="Proteomes" id="UP000663881">
    <property type="component" value="Unassembled WGS sequence"/>
</dbReference>
<evidence type="ECO:0000313" key="4">
    <source>
        <dbReference type="Proteomes" id="UP000663881"/>
    </source>
</evidence>
<evidence type="ECO:0000256" key="2">
    <source>
        <dbReference type="SAM" id="Phobius"/>
    </source>
</evidence>
<dbReference type="PANTHER" id="PTHR43243:SF4">
    <property type="entry name" value="CATIONIC AMINO ACID TRANSPORTER 4"/>
    <property type="match status" value="1"/>
</dbReference>
<accession>A0A820QCI9</accession>
<protein>
    <recommendedName>
        <fullName evidence="5">Amino acid permease/ SLC12A domain-containing protein</fullName>
    </recommendedName>
</protein>
<feature type="non-terminal residue" evidence="3">
    <location>
        <position position="87"/>
    </location>
</feature>
<dbReference type="AlphaFoldDB" id="A0A820QCI9"/>
<evidence type="ECO:0008006" key="5">
    <source>
        <dbReference type="Google" id="ProtNLM"/>
    </source>
</evidence>
<sequence>MVRQKFVINPLEKTEIDQDCSCLRNFLNRLTTRKTITQLQAEAEGDNELKRTLTTFQLLALGVGSIIGTGIFVLSGEAAAKYAGPAI</sequence>
<comment type="caution">
    <text evidence="3">The sequence shown here is derived from an EMBL/GenBank/DDBJ whole genome shotgun (WGS) entry which is preliminary data.</text>
</comment>
<evidence type="ECO:0000256" key="1">
    <source>
        <dbReference type="ARBA" id="ARBA00022448"/>
    </source>
</evidence>
<name>A0A820QCI9_9BILA</name>
<keyword evidence="2" id="KW-1133">Transmembrane helix</keyword>
<keyword evidence="2" id="KW-0472">Membrane</keyword>
<feature type="transmembrane region" description="Helical" evidence="2">
    <location>
        <begin position="56"/>
        <end position="74"/>
    </location>
</feature>
<dbReference type="Gene3D" id="1.20.1740.10">
    <property type="entry name" value="Amino acid/polyamine transporter I"/>
    <property type="match status" value="1"/>
</dbReference>
<dbReference type="GO" id="GO:0015171">
    <property type="term" value="F:amino acid transmembrane transporter activity"/>
    <property type="evidence" value="ECO:0007669"/>
    <property type="project" value="TreeGrafter"/>
</dbReference>
<reference evidence="3" key="1">
    <citation type="submission" date="2021-02" db="EMBL/GenBank/DDBJ databases">
        <authorList>
            <person name="Nowell W R."/>
        </authorList>
    </citation>
    <scope>NUCLEOTIDE SEQUENCE</scope>
</reference>